<dbReference type="CTD" id="84075"/>
<protein>
    <submittedName>
        <fullName evidence="3">Fibrous sheath CABYR-binding protein</fullName>
    </submittedName>
</protein>
<dbReference type="GO" id="GO:0033234">
    <property type="term" value="P:negative regulation of protein sumoylation"/>
    <property type="evidence" value="ECO:0007669"/>
    <property type="project" value="InterPro"/>
</dbReference>
<proteinExistence type="predicted"/>
<feature type="region of interest" description="Disordered" evidence="1">
    <location>
        <begin position="459"/>
        <end position="801"/>
    </location>
</feature>
<sequence>MEESEEPEEPISLGRQEYRRRRQPSQPMVDKSQQTEITEKRKAMASVQPPAPKATHSIGNIPGSKDNYSRKEYESLRLSSQLQKTWMKRKPVQDMTDKSLQTDPTVEEKLEVIFIDKTLKLEENTAGVGEIAPELPQSIPEVEIPTSRPTSHLIDRSQQTSCTGDWSLIYICPKEKVDKEQQTYFSELEITIRSMPGSSVTKSKEGTIPIAQEGPLVEINGSVEIEVLSTEKLPDVMMSFTEGEISGELQALSDGEATVKGELILTEEIPIQAPSPAEETSAAETATTTAKDIVDIQAPPADKLSSVEAPADISPTLVQGPLSDKPSVQQYPQGTSELPVEDLVPFSEEVLEKVQALTTDSMLEDLGRAVSTIAEETSGKVQHPLSEETSKEVPAEVHFPIAADFEEIAILIDEKFATDEVFEEYKPPIIEEVSEDKATAEVLPPSTKQGTVENLTAEVLSTPTEEGPTEVPPQSTEEGPAEVPSPLTEEGPAEVLPAPAEEAPVEVLLPPAEEAPAEVLPPPAEEAPAEVPPPLTEEGPAEVPPPLTEEGPAEVPPALTEEGPAEIPPLPAEEAPKKVPPSPAEKGSFEVSPPQTEEGPAEVPPPAEESPIEPSSAEEGPSEVPPPPTEEGPQEALPPATEEAPIEVLPPATEEAPVEVLPPATEEAPVEVLPSETEETPVEILPPATEEAPVEVLPPETEEAPVEVLPPETEEAPVEVLPPATEEASAEVQPPAAEEGLAEVPHPPTEESSTHDVPTEVQLPQAKESPEQVLPLSGESTAEEAFAQVQPPSFEKAPLESPLEEVEKIHLDNLSFEVQPLPTEDIVVGVTAEFQTLPADENPARKDTVETQPSSFEGAPIAENPVEAPLPAAEADTGIEDSAVHPLSLAPTDEAPAEIQILQTDNIPTEVAPVENQPLPVEEVFPKVVSEEEATAAEVRSPLSEGAPAEEATVEAQLTSVEESPKKASVDVQPLPPETPVEESPVVDPPLKTDVVTMQEFHVEKMPAEDPLPPSEQTPADQVLLKEHRLSQVADISEKELESPTLTSDKMSEGIDSVPEDVSGTKDDQISTFKIEGTIKIELKN</sequence>
<dbReference type="KEGG" id="mcal:110307474"/>
<dbReference type="PANTHER" id="PTHR36135:SF1">
    <property type="entry name" value="FIBROUS SHEATH CABYR-BINDING PROTEIN"/>
    <property type="match status" value="1"/>
</dbReference>
<feature type="region of interest" description="Disordered" evidence="1">
    <location>
        <begin position="838"/>
        <end position="897"/>
    </location>
</feature>
<dbReference type="AlphaFoldDB" id="A0A6P5QV49"/>
<dbReference type="InterPro" id="IPR043375">
    <property type="entry name" value="FSCB"/>
</dbReference>
<feature type="region of interest" description="Disordered" evidence="1">
    <location>
        <begin position="932"/>
        <end position="990"/>
    </location>
</feature>
<feature type="region of interest" description="Disordered" evidence="1">
    <location>
        <begin position="1034"/>
        <end position="1069"/>
    </location>
</feature>
<dbReference type="GeneID" id="110307474"/>
<organism evidence="2 3">
    <name type="scientific">Mus caroli</name>
    <name type="common">Ryukyu mouse</name>
    <name type="synonym">Ricefield mouse</name>
    <dbReference type="NCBI Taxonomy" id="10089"/>
    <lineage>
        <taxon>Eukaryota</taxon>
        <taxon>Metazoa</taxon>
        <taxon>Chordata</taxon>
        <taxon>Craniata</taxon>
        <taxon>Vertebrata</taxon>
        <taxon>Euteleostomi</taxon>
        <taxon>Mammalia</taxon>
        <taxon>Eutheria</taxon>
        <taxon>Euarchontoglires</taxon>
        <taxon>Glires</taxon>
        <taxon>Rodentia</taxon>
        <taxon>Myomorpha</taxon>
        <taxon>Muroidea</taxon>
        <taxon>Muridae</taxon>
        <taxon>Murinae</taxon>
        <taxon>Mus</taxon>
        <taxon>Mus</taxon>
    </lineage>
</organism>
<accession>A0A6P5QV49</accession>
<dbReference type="Proteomes" id="UP000515126">
    <property type="component" value="Chromosome 12"/>
</dbReference>
<dbReference type="RefSeq" id="XP_021035361.1">
    <property type="nucleotide sequence ID" value="XM_021179702.1"/>
</dbReference>
<dbReference type="GO" id="GO:0097228">
    <property type="term" value="C:sperm principal piece"/>
    <property type="evidence" value="ECO:0007669"/>
    <property type="project" value="TreeGrafter"/>
</dbReference>
<feature type="compositionally biased region" description="Pro residues" evidence="1">
    <location>
        <begin position="519"/>
        <end position="535"/>
    </location>
</feature>
<reference evidence="3" key="1">
    <citation type="submission" date="2025-08" db="UniProtKB">
        <authorList>
            <consortium name="RefSeq"/>
        </authorList>
    </citation>
    <scope>IDENTIFICATION</scope>
</reference>
<evidence type="ECO:0000256" key="1">
    <source>
        <dbReference type="SAM" id="MobiDB-lite"/>
    </source>
</evidence>
<feature type="compositionally biased region" description="Low complexity" evidence="1">
    <location>
        <begin position="489"/>
        <end position="518"/>
    </location>
</feature>
<name>A0A6P5QV49_MUSCR</name>
<feature type="region of interest" description="Disordered" evidence="1">
    <location>
        <begin position="1"/>
        <end position="74"/>
    </location>
</feature>
<feature type="compositionally biased region" description="Basic and acidic residues" evidence="1">
    <location>
        <begin position="748"/>
        <end position="758"/>
    </location>
</feature>
<evidence type="ECO:0000313" key="3">
    <source>
        <dbReference type="RefSeq" id="XP_021035361.1"/>
    </source>
</evidence>
<dbReference type="PANTHER" id="PTHR36135">
    <property type="entry name" value="FIBROUS SHEATH CABYR-BINDING PROTEIN"/>
    <property type="match status" value="1"/>
</dbReference>
<dbReference type="GO" id="GO:0035686">
    <property type="term" value="C:sperm fibrous sheath"/>
    <property type="evidence" value="ECO:0007669"/>
    <property type="project" value="TreeGrafter"/>
</dbReference>
<dbReference type="GO" id="GO:0005509">
    <property type="term" value="F:calcium ion binding"/>
    <property type="evidence" value="ECO:0007669"/>
    <property type="project" value="InterPro"/>
</dbReference>
<keyword evidence="2" id="KW-1185">Reference proteome</keyword>
<evidence type="ECO:0000313" key="2">
    <source>
        <dbReference type="Proteomes" id="UP000515126"/>
    </source>
</evidence>
<gene>
    <name evidence="3" type="primary">Fscb</name>
</gene>